<dbReference type="PROSITE" id="PS51679">
    <property type="entry name" value="SAM_MT_C5"/>
    <property type="match status" value="1"/>
</dbReference>
<comment type="caution">
    <text evidence="7">The sequence shown here is derived from an EMBL/GenBank/DDBJ whole genome shotgun (WGS) entry which is preliminary data.</text>
</comment>
<reference evidence="7" key="1">
    <citation type="journal article" date="2016" name="Genome Announc.">
        <title>Draft genomes of two strains of Paenibacillus glucanolyticus with capability to degrade lignocellulose.</title>
        <authorList>
            <person name="Mathews S.L."/>
            <person name="Pawlak J."/>
            <person name="Grunden A.M."/>
        </authorList>
    </citation>
    <scope>NUCLEOTIDE SEQUENCE [LARGE SCALE GENOMIC DNA]</scope>
    <source>
        <strain evidence="7">SLM1</strain>
    </source>
</reference>
<evidence type="ECO:0000256" key="5">
    <source>
        <dbReference type="ARBA" id="ARBA00022747"/>
    </source>
</evidence>
<evidence type="ECO:0000256" key="1">
    <source>
        <dbReference type="ARBA" id="ARBA00011975"/>
    </source>
</evidence>
<evidence type="ECO:0000256" key="4">
    <source>
        <dbReference type="ARBA" id="ARBA00022691"/>
    </source>
</evidence>
<keyword evidence="8" id="KW-1185">Reference proteome</keyword>
<sequence length="474" mass="53539">MENDEIKMVRNLRTSEKDGHTRLIFEPSVLEEAGFSISDRVNIRIEKTSIVVVRTEDEDADGVISRRMRAGWTQPRPFFDRANRNISKVLRARKRIDIVIKDGEIVVTQEQETFDVCFVSEDTYLRGHSLSKIRLFSLPSGAGMATSALVHGTGLYESVGGVDVSQQAIDTFRYNFTSGVTIWGDIKFISPVWINAADVCWISPDCTEYSLIGSRNIGTTSGLTPHYARLVWATGCQALIIEQVPSYYQTRSYHQLRSLLKAAGFVHWYETSLNSFDFGSVSSRPRGFAVATKEETDFMWPEIPQIPDRFRTTVGQVLGNEWESGGQWHKIQGSPIEKILQKNNITNNFKSTHTLVDLESTRINAILSSYRRTNVTSSYLRHPDGEHFRYFSSEELLRFMNIPSEFIFPECITETQRTQLVGQGVCGLLAQAISTNLAVAIMSKQVSATTTAPRQRNDDTALLMNKKGQLEFLF</sequence>
<evidence type="ECO:0000313" key="7">
    <source>
        <dbReference type="EMBL" id="KZS44967.1"/>
    </source>
</evidence>
<gene>
    <name evidence="7" type="ORF">AWU65_03025</name>
</gene>
<dbReference type="EC" id="2.1.1.37" evidence="1"/>
<comment type="similarity">
    <text evidence="6">Belongs to the class I-like SAM-binding methyltransferase superfamily. C5-methyltransferase family.</text>
</comment>
<dbReference type="GO" id="GO:0009307">
    <property type="term" value="P:DNA restriction-modification system"/>
    <property type="evidence" value="ECO:0007669"/>
    <property type="project" value="UniProtKB-KW"/>
</dbReference>
<keyword evidence="5" id="KW-0680">Restriction system</keyword>
<organism evidence="7 8">
    <name type="scientific">Paenibacillus glucanolyticus</name>
    <dbReference type="NCBI Taxonomy" id="59843"/>
    <lineage>
        <taxon>Bacteria</taxon>
        <taxon>Bacillati</taxon>
        <taxon>Bacillota</taxon>
        <taxon>Bacilli</taxon>
        <taxon>Bacillales</taxon>
        <taxon>Paenibacillaceae</taxon>
        <taxon>Paenibacillus</taxon>
    </lineage>
</organism>
<accession>A0A163GH08</accession>
<dbReference type="PANTHER" id="PTHR46098">
    <property type="entry name" value="TRNA (CYTOSINE(38)-C(5))-METHYLTRANSFERASE"/>
    <property type="match status" value="1"/>
</dbReference>
<keyword evidence="4 6" id="KW-0949">S-adenosyl-L-methionine</keyword>
<dbReference type="AlphaFoldDB" id="A0A163GH08"/>
<keyword evidence="3 6" id="KW-0808">Transferase</keyword>
<name>A0A163GH08_9BACL</name>
<dbReference type="Gene3D" id="3.40.50.150">
    <property type="entry name" value="Vaccinia Virus protein VP39"/>
    <property type="match status" value="1"/>
</dbReference>
<dbReference type="OrthoDB" id="2792171at2"/>
<dbReference type="Proteomes" id="UP000076796">
    <property type="component" value="Unassembled WGS sequence"/>
</dbReference>
<dbReference type="InterPro" id="IPR001525">
    <property type="entry name" value="C5_MeTfrase"/>
</dbReference>
<dbReference type="PANTHER" id="PTHR46098:SF1">
    <property type="entry name" value="TRNA (CYTOSINE(38)-C(5))-METHYLTRANSFERASE"/>
    <property type="match status" value="1"/>
</dbReference>
<dbReference type="GO" id="GO:0032259">
    <property type="term" value="P:methylation"/>
    <property type="evidence" value="ECO:0007669"/>
    <property type="project" value="UniProtKB-KW"/>
</dbReference>
<protein>
    <recommendedName>
        <fullName evidence="1">DNA (cytosine-5-)-methyltransferase</fullName>
        <ecNumber evidence="1">2.1.1.37</ecNumber>
    </recommendedName>
</protein>
<dbReference type="SUPFAM" id="SSF53335">
    <property type="entry name" value="S-adenosyl-L-methionine-dependent methyltransferases"/>
    <property type="match status" value="1"/>
</dbReference>
<dbReference type="Pfam" id="PF00145">
    <property type="entry name" value="DNA_methylase"/>
    <property type="match status" value="1"/>
</dbReference>
<dbReference type="GO" id="GO:0003886">
    <property type="term" value="F:DNA (cytosine-5-)-methyltransferase activity"/>
    <property type="evidence" value="ECO:0007669"/>
    <property type="project" value="UniProtKB-EC"/>
</dbReference>
<dbReference type="InterPro" id="IPR050750">
    <property type="entry name" value="C5-MTase"/>
</dbReference>
<evidence type="ECO:0000256" key="6">
    <source>
        <dbReference type="PROSITE-ProRule" id="PRU01016"/>
    </source>
</evidence>
<keyword evidence="2 6" id="KW-0489">Methyltransferase</keyword>
<feature type="active site" evidence="6">
    <location>
        <position position="206"/>
    </location>
</feature>
<dbReference type="RefSeq" id="WP_063477471.1">
    <property type="nucleotide sequence ID" value="NZ_JBCMWP010000019.1"/>
</dbReference>
<dbReference type="InterPro" id="IPR029063">
    <property type="entry name" value="SAM-dependent_MTases_sf"/>
</dbReference>
<evidence type="ECO:0000256" key="2">
    <source>
        <dbReference type="ARBA" id="ARBA00022603"/>
    </source>
</evidence>
<dbReference type="EMBL" id="LWMH01000001">
    <property type="protein sequence ID" value="KZS44967.1"/>
    <property type="molecule type" value="Genomic_DNA"/>
</dbReference>
<evidence type="ECO:0000313" key="8">
    <source>
        <dbReference type="Proteomes" id="UP000076796"/>
    </source>
</evidence>
<proteinExistence type="inferred from homology"/>
<evidence type="ECO:0000256" key="3">
    <source>
        <dbReference type="ARBA" id="ARBA00022679"/>
    </source>
</evidence>
<dbReference type="Gene3D" id="3.90.120.10">
    <property type="entry name" value="DNA Methylase, subunit A, domain 2"/>
    <property type="match status" value="1"/>
</dbReference>
<dbReference type="REBASE" id="159236">
    <property type="entry name" value="M.PglSLM1ORF3025P"/>
</dbReference>